<dbReference type="NCBIfam" id="TIGR02937">
    <property type="entry name" value="sigma70-ECF"/>
    <property type="match status" value="1"/>
</dbReference>
<dbReference type="InterPro" id="IPR013325">
    <property type="entry name" value="RNA_pol_sigma_r2"/>
</dbReference>
<dbReference type="EMBL" id="CP012333">
    <property type="protein sequence ID" value="AKU98863.1"/>
    <property type="molecule type" value="Genomic_DNA"/>
</dbReference>
<evidence type="ECO:0000256" key="1">
    <source>
        <dbReference type="ARBA" id="ARBA00010641"/>
    </source>
</evidence>
<keyword evidence="2" id="KW-0805">Transcription regulation</keyword>
<keyword evidence="9" id="KW-1185">Reference proteome</keyword>
<dbReference type="STRING" id="1391654.AKJ09_05527"/>
<keyword evidence="3" id="KW-0731">Sigma factor</keyword>
<keyword evidence="4" id="KW-0238">DNA-binding</keyword>
<dbReference type="InterPro" id="IPR013249">
    <property type="entry name" value="RNA_pol_sigma70_r4_t2"/>
</dbReference>
<evidence type="ECO:0000259" key="6">
    <source>
        <dbReference type="Pfam" id="PF04542"/>
    </source>
</evidence>
<protein>
    <submittedName>
        <fullName evidence="8">RNA polymerase sigma factor RpoE</fullName>
    </submittedName>
</protein>
<evidence type="ECO:0000256" key="4">
    <source>
        <dbReference type="ARBA" id="ARBA00023125"/>
    </source>
</evidence>
<evidence type="ECO:0000256" key="2">
    <source>
        <dbReference type="ARBA" id="ARBA00023015"/>
    </source>
</evidence>
<keyword evidence="5" id="KW-0804">Transcription</keyword>
<evidence type="ECO:0000256" key="5">
    <source>
        <dbReference type="ARBA" id="ARBA00023163"/>
    </source>
</evidence>
<dbReference type="AlphaFoldDB" id="A0A0K1PZA9"/>
<evidence type="ECO:0000259" key="7">
    <source>
        <dbReference type="Pfam" id="PF08281"/>
    </source>
</evidence>
<dbReference type="InterPro" id="IPR036388">
    <property type="entry name" value="WH-like_DNA-bd_sf"/>
</dbReference>
<dbReference type="Gene3D" id="1.10.10.10">
    <property type="entry name" value="Winged helix-like DNA-binding domain superfamily/Winged helix DNA-binding domain"/>
    <property type="match status" value="1"/>
</dbReference>
<dbReference type="InterPro" id="IPR039425">
    <property type="entry name" value="RNA_pol_sigma-70-like"/>
</dbReference>
<dbReference type="Proteomes" id="UP000064967">
    <property type="component" value="Chromosome"/>
</dbReference>
<dbReference type="Pfam" id="PF04542">
    <property type="entry name" value="Sigma70_r2"/>
    <property type="match status" value="1"/>
</dbReference>
<dbReference type="KEGG" id="llu:AKJ09_05527"/>
<dbReference type="InterPro" id="IPR014284">
    <property type="entry name" value="RNA_pol_sigma-70_dom"/>
</dbReference>
<reference evidence="8 9" key="1">
    <citation type="submission" date="2015-08" db="EMBL/GenBank/DDBJ databases">
        <authorList>
            <person name="Babu N.S."/>
            <person name="Beckwith C.J."/>
            <person name="Beseler K.G."/>
            <person name="Brison A."/>
            <person name="Carone J.V."/>
            <person name="Caskin T.P."/>
            <person name="Diamond M."/>
            <person name="Durham M.E."/>
            <person name="Foxe J.M."/>
            <person name="Go M."/>
            <person name="Henderson B.A."/>
            <person name="Jones I.B."/>
            <person name="McGettigan J.A."/>
            <person name="Micheletti S.J."/>
            <person name="Nasrallah M.E."/>
            <person name="Ortiz D."/>
            <person name="Piller C.R."/>
            <person name="Privatt S.R."/>
            <person name="Schneider S.L."/>
            <person name="Sharp S."/>
            <person name="Smith T.C."/>
            <person name="Stanton J.D."/>
            <person name="Ullery H.E."/>
            <person name="Wilson R.J."/>
            <person name="Serrano M.G."/>
            <person name="Buck G."/>
            <person name="Lee V."/>
            <person name="Wang Y."/>
            <person name="Carvalho R."/>
            <person name="Voegtly L."/>
            <person name="Shi R."/>
            <person name="Duckworth R."/>
            <person name="Johnson A."/>
            <person name="Loviza R."/>
            <person name="Walstead R."/>
            <person name="Shah Z."/>
            <person name="Kiflezghi M."/>
            <person name="Wade K."/>
            <person name="Ball S.L."/>
            <person name="Bradley K.W."/>
            <person name="Asai D.J."/>
            <person name="Bowman C.A."/>
            <person name="Russell D.A."/>
            <person name="Pope W.H."/>
            <person name="Jacobs-Sera D."/>
            <person name="Hendrix R.W."/>
            <person name="Hatfull G.F."/>
        </authorList>
    </citation>
    <scope>NUCLEOTIDE SEQUENCE [LARGE SCALE GENOMIC DNA]</scope>
    <source>
        <strain evidence="8 9">DSM 27648</strain>
    </source>
</reference>
<feature type="domain" description="RNA polymerase sigma factor 70 region 4 type 2" evidence="7">
    <location>
        <begin position="126"/>
        <end position="174"/>
    </location>
</feature>
<dbReference type="InterPro" id="IPR013324">
    <property type="entry name" value="RNA_pol_sigma_r3/r4-like"/>
</dbReference>
<gene>
    <name evidence="8" type="ORF">AKJ09_05527</name>
</gene>
<accession>A0A0K1PZA9</accession>
<dbReference type="InterPro" id="IPR007627">
    <property type="entry name" value="RNA_pol_sigma70_r2"/>
</dbReference>
<dbReference type="SUPFAM" id="SSF88659">
    <property type="entry name" value="Sigma3 and sigma4 domains of RNA polymerase sigma factors"/>
    <property type="match status" value="1"/>
</dbReference>
<dbReference type="RefSeq" id="WP_169927848.1">
    <property type="nucleotide sequence ID" value="NZ_CP012333.1"/>
</dbReference>
<dbReference type="PANTHER" id="PTHR43133">
    <property type="entry name" value="RNA POLYMERASE ECF-TYPE SIGMA FACTO"/>
    <property type="match status" value="1"/>
</dbReference>
<evidence type="ECO:0000313" key="9">
    <source>
        <dbReference type="Proteomes" id="UP000064967"/>
    </source>
</evidence>
<dbReference type="SUPFAM" id="SSF88946">
    <property type="entry name" value="Sigma2 domain of RNA polymerase sigma factors"/>
    <property type="match status" value="1"/>
</dbReference>
<organism evidence="8 9">
    <name type="scientific">Labilithrix luteola</name>
    <dbReference type="NCBI Taxonomy" id="1391654"/>
    <lineage>
        <taxon>Bacteria</taxon>
        <taxon>Pseudomonadati</taxon>
        <taxon>Myxococcota</taxon>
        <taxon>Polyangia</taxon>
        <taxon>Polyangiales</taxon>
        <taxon>Labilitrichaceae</taxon>
        <taxon>Labilithrix</taxon>
    </lineage>
</organism>
<dbReference type="Pfam" id="PF08281">
    <property type="entry name" value="Sigma70_r4_2"/>
    <property type="match status" value="1"/>
</dbReference>
<name>A0A0K1PZA9_9BACT</name>
<sequence>MAPSISADPAVVSCLPAEEVSVPVPSVAEIFREHGAFVWRLLQRLGVPSADVDDLTQEVFLTVHRSLSSYEEQGRLKGWLYRICVRTANQHREKYPRSRNVEVDASLRSADANPEEAAQQSEARATLERLLGLLDEDRRAVFVLYEVEELPMADVAKAVGCPIQTAYSRLHSARNILADAMHRQETGRRRR</sequence>
<dbReference type="Gene3D" id="1.10.1740.10">
    <property type="match status" value="1"/>
</dbReference>
<feature type="domain" description="RNA polymerase sigma-70 region 2" evidence="6">
    <location>
        <begin position="30"/>
        <end position="93"/>
    </location>
</feature>
<evidence type="ECO:0000256" key="3">
    <source>
        <dbReference type="ARBA" id="ARBA00023082"/>
    </source>
</evidence>
<comment type="similarity">
    <text evidence="1">Belongs to the sigma-70 factor family. ECF subfamily.</text>
</comment>
<dbReference type="GO" id="GO:0006352">
    <property type="term" value="P:DNA-templated transcription initiation"/>
    <property type="evidence" value="ECO:0007669"/>
    <property type="project" value="InterPro"/>
</dbReference>
<dbReference type="PANTHER" id="PTHR43133:SF8">
    <property type="entry name" value="RNA POLYMERASE SIGMA FACTOR HI_1459-RELATED"/>
    <property type="match status" value="1"/>
</dbReference>
<evidence type="ECO:0000313" key="8">
    <source>
        <dbReference type="EMBL" id="AKU98863.1"/>
    </source>
</evidence>
<dbReference type="GO" id="GO:0016987">
    <property type="term" value="F:sigma factor activity"/>
    <property type="evidence" value="ECO:0007669"/>
    <property type="project" value="UniProtKB-KW"/>
</dbReference>
<proteinExistence type="inferred from homology"/>
<dbReference type="GO" id="GO:0003677">
    <property type="term" value="F:DNA binding"/>
    <property type="evidence" value="ECO:0007669"/>
    <property type="project" value="UniProtKB-KW"/>
</dbReference>